<evidence type="ECO:0000256" key="14">
    <source>
        <dbReference type="ARBA" id="ARBA00023268"/>
    </source>
</evidence>
<keyword evidence="11" id="KW-0133">Cell shape</keyword>
<dbReference type="KEGG" id="muc:MuYL_0953"/>
<dbReference type="PANTHER" id="PTHR32282">
    <property type="entry name" value="BINDING PROTEIN TRANSPEPTIDASE, PUTATIVE-RELATED"/>
    <property type="match status" value="1"/>
</dbReference>
<evidence type="ECO:0000256" key="7">
    <source>
        <dbReference type="ARBA" id="ARBA00022670"/>
    </source>
</evidence>
<evidence type="ECO:0000256" key="3">
    <source>
        <dbReference type="ARBA" id="ARBA00007090"/>
    </source>
</evidence>
<feature type="transmembrane region" description="Helical" evidence="18">
    <location>
        <begin position="21"/>
        <end position="43"/>
    </location>
</feature>
<dbReference type="EMBL" id="CP022743">
    <property type="protein sequence ID" value="ASU32853.1"/>
    <property type="molecule type" value="Genomic_DNA"/>
</dbReference>
<keyword evidence="12" id="KW-0573">Peptidoglycan synthesis</keyword>
<feature type="domain" description="Penicillin-binding protein transpeptidase" evidence="19">
    <location>
        <begin position="425"/>
        <end position="662"/>
    </location>
</feature>
<keyword evidence="9" id="KW-0808">Transferase</keyword>
<keyword evidence="18" id="KW-1133">Transmembrane helix</keyword>
<keyword evidence="5" id="KW-1003">Cell membrane</keyword>
<keyword evidence="13 18" id="KW-0472">Membrane</keyword>
<keyword evidence="10" id="KW-0378">Hydrolase</keyword>
<protein>
    <submittedName>
        <fullName evidence="21">Peptidase</fullName>
    </submittedName>
</protein>
<dbReference type="GO" id="GO:0030288">
    <property type="term" value="C:outer membrane-bounded periplasmic space"/>
    <property type="evidence" value="ECO:0007669"/>
    <property type="project" value="TreeGrafter"/>
</dbReference>
<dbReference type="Pfam" id="PF00912">
    <property type="entry name" value="Transgly"/>
    <property type="match status" value="1"/>
</dbReference>
<organism evidence="21 22">
    <name type="scientific">Mucilaginibacter xinganensis</name>
    <dbReference type="NCBI Taxonomy" id="1234841"/>
    <lineage>
        <taxon>Bacteria</taxon>
        <taxon>Pseudomonadati</taxon>
        <taxon>Bacteroidota</taxon>
        <taxon>Sphingobacteriia</taxon>
        <taxon>Sphingobacteriales</taxon>
        <taxon>Sphingobacteriaceae</taxon>
        <taxon>Mucilaginibacter</taxon>
    </lineage>
</organism>
<evidence type="ECO:0000256" key="15">
    <source>
        <dbReference type="ARBA" id="ARBA00023316"/>
    </source>
</evidence>
<name>A0A223NSM1_9SPHI</name>
<evidence type="ECO:0000313" key="21">
    <source>
        <dbReference type="EMBL" id="ASU32853.1"/>
    </source>
</evidence>
<keyword evidence="22" id="KW-1185">Reference proteome</keyword>
<comment type="similarity">
    <text evidence="3">In the C-terminal section; belongs to the transpeptidase family.</text>
</comment>
<dbReference type="GO" id="GO:0008658">
    <property type="term" value="F:penicillin binding"/>
    <property type="evidence" value="ECO:0007669"/>
    <property type="project" value="InterPro"/>
</dbReference>
<evidence type="ECO:0000256" key="8">
    <source>
        <dbReference type="ARBA" id="ARBA00022676"/>
    </source>
</evidence>
<dbReference type="InterPro" id="IPR001460">
    <property type="entry name" value="PCN-bd_Tpept"/>
</dbReference>
<dbReference type="InterPro" id="IPR023346">
    <property type="entry name" value="Lysozyme-like_dom_sf"/>
</dbReference>
<dbReference type="OrthoDB" id="9766909at2"/>
<dbReference type="PANTHER" id="PTHR32282:SF11">
    <property type="entry name" value="PENICILLIN-BINDING PROTEIN 1B"/>
    <property type="match status" value="1"/>
</dbReference>
<dbReference type="InterPro" id="IPR001264">
    <property type="entry name" value="Glyco_trans_51"/>
</dbReference>
<comment type="subcellular location">
    <subcellularLocation>
        <location evidence="1">Cell membrane</location>
    </subcellularLocation>
</comment>
<dbReference type="GO" id="GO:0071555">
    <property type="term" value="P:cell wall organization"/>
    <property type="evidence" value="ECO:0007669"/>
    <property type="project" value="UniProtKB-KW"/>
</dbReference>
<dbReference type="SUPFAM" id="SSF53955">
    <property type="entry name" value="Lysozyme-like"/>
    <property type="match status" value="1"/>
</dbReference>
<keyword evidence="6" id="KW-0121">Carboxypeptidase</keyword>
<evidence type="ECO:0000256" key="6">
    <source>
        <dbReference type="ARBA" id="ARBA00022645"/>
    </source>
</evidence>
<dbReference type="Pfam" id="PF00905">
    <property type="entry name" value="Transpeptidase"/>
    <property type="match status" value="1"/>
</dbReference>
<evidence type="ECO:0000259" key="19">
    <source>
        <dbReference type="Pfam" id="PF00905"/>
    </source>
</evidence>
<dbReference type="InterPro" id="IPR050396">
    <property type="entry name" value="Glycosyltr_51/Transpeptidase"/>
</dbReference>
<dbReference type="GO" id="GO:0006508">
    <property type="term" value="P:proteolysis"/>
    <property type="evidence" value="ECO:0007669"/>
    <property type="project" value="UniProtKB-KW"/>
</dbReference>
<dbReference type="SUPFAM" id="SSF56601">
    <property type="entry name" value="beta-lactamase/transpeptidase-like"/>
    <property type="match status" value="1"/>
</dbReference>
<keyword evidence="14" id="KW-0511">Multifunctional enzyme</keyword>
<dbReference type="GO" id="GO:0009002">
    <property type="term" value="F:serine-type D-Ala-D-Ala carboxypeptidase activity"/>
    <property type="evidence" value="ECO:0007669"/>
    <property type="project" value="UniProtKB-EC"/>
</dbReference>
<reference evidence="21 22" key="1">
    <citation type="submission" date="2017-08" db="EMBL/GenBank/DDBJ databases">
        <title>Complete genome sequence of Mucilaginibacter sp. strain BJC16-A31.</title>
        <authorList>
            <consortium name="Henan University of Science and Technology"/>
            <person name="You X."/>
        </authorList>
    </citation>
    <scope>NUCLEOTIDE SEQUENCE [LARGE SCALE GENOMIC DNA]</scope>
    <source>
        <strain evidence="21 22">BJC16-A31</strain>
    </source>
</reference>
<proteinExistence type="inferred from homology"/>
<dbReference type="GO" id="GO:0005886">
    <property type="term" value="C:plasma membrane"/>
    <property type="evidence" value="ECO:0007669"/>
    <property type="project" value="UniProtKB-SubCell"/>
</dbReference>
<gene>
    <name evidence="21" type="ORF">MuYL_0953</name>
</gene>
<feature type="domain" description="Glycosyl transferase family 51" evidence="20">
    <location>
        <begin position="66"/>
        <end position="243"/>
    </location>
</feature>
<keyword evidence="15" id="KW-0961">Cell wall biogenesis/degradation</keyword>
<evidence type="ECO:0000256" key="12">
    <source>
        <dbReference type="ARBA" id="ARBA00022984"/>
    </source>
</evidence>
<dbReference type="Proteomes" id="UP000215002">
    <property type="component" value="Chromosome"/>
</dbReference>
<keyword evidence="18" id="KW-0812">Transmembrane</keyword>
<dbReference type="RefSeq" id="WP_094569396.1">
    <property type="nucleotide sequence ID" value="NZ_CP022743.1"/>
</dbReference>
<keyword evidence="8" id="KW-0328">Glycosyltransferase</keyword>
<dbReference type="AlphaFoldDB" id="A0A223NSM1"/>
<dbReference type="GO" id="GO:0008360">
    <property type="term" value="P:regulation of cell shape"/>
    <property type="evidence" value="ECO:0007669"/>
    <property type="project" value="UniProtKB-KW"/>
</dbReference>
<evidence type="ECO:0000256" key="13">
    <source>
        <dbReference type="ARBA" id="ARBA00023136"/>
    </source>
</evidence>
<keyword evidence="7" id="KW-0645">Protease</keyword>
<evidence type="ECO:0000313" key="22">
    <source>
        <dbReference type="Proteomes" id="UP000215002"/>
    </source>
</evidence>
<comment type="catalytic activity">
    <reaction evidence="16">
        <text>Preferential cleavage: (Ac)2-L-Lys-D-Ala-|-D-Ala. Also transpeptidation of peptidyl-alanyl moieties that are N-acyl substituents of D-alanine.</text>
        <dbReference type="EC" id="3.4.16.4"/>
    </reaction>
</comment>
<evidence type="ECO:0000256" key="4">
    <source>
        <dbReference type="ARBA" id="ARBA00007739"/>
    </source>
</evidence>
<evidence type="ECO:0000256" key="5">
    <source>
        <dbReference type="ARBA" id="ARBA00022475"/>
    </source>
</evidence>
<evidence type="ECO:0000256" key="10">
    <source>
        <dbReference type="ARBA" id="ARBA00022801"/>
    </source>
</evidence>
<evidence type="ECO:0000256" key="17">
    <source>
        <dbReference type="ARBA" id="ARBA00049902"/>
    </source>
</evidence>
<evidence type="ECO:0000256" key="18">
    <source>
        <dbReference type="SAM" id="Phobius"/>
    </source>
</evidence>
<sequence length="747" mass="84122">MIIKLAQQDIRRYNWYIWKTVIAFLALFVLMLVVTYFGLFGQLPSFRAIENPKSAQASEVLAADKTVLGTYYVQNRSSVNYSQLSPNVVNALVATEDVRFYEHSGIDFQRLPGIVFFTLIGKKQGASTITQQLAKNLFSGQISHNPFVRFTQKLKEWIIAIQLERRYTKQEIVTMYLNTVDFGAYNTFGIKSAARTYFNVTPDKLTPDQAAMLVGMLKGTAVYSPIRHPDRALNRRNLILGLMEGQGFLSSGQLAELKEKPLGLNFTQITHNDGPAPYFRAVLKQEIQKIFKDQNITKSDGTPYDLDREGLKIYTTIDATMQQYAEQAQRDYMPTLQKEFNAQWKGVNRAKSIKNYKLILDQGMFRSDRYKELQLQGKSEEEIRQNFDTPDSLELFTWKGNIDTVMKPIDSIVYSKMMLRNSLMSMDPTTGYVKAWVGGTNFEHFKYDQVKYGTRQVGSTAKPFTYSVAIENGFSPCQEVDNVPVTITGYGSAPWTPKQSASDWLQGSITLKKALGWSQNYVAAYVMNEVKPIPVMELIKKMGITSDVPPYPSICLGTFNASVFDMTGAYSVFANHGTWTEPTYILRIEDRNGNVIYTHTPKVVQAMDAQTAYVMTYMLKGVIEDGTGSRLIRTYGFHNPVGGKTGTTQDNSDGWFMGITPQLVTGVWTGCEDRDIHFRSTRLGEGANSALPIFAGFMKRVYDNPALGIKRNVDFDAPKGGVSIVMDCNAYKQQQQGTAEVDKKLGF</sequence>
<evidence type="ECO:0000256" key="11">
    <source>
        <dbReference type="ARBA" id="ARBA00022960"/>
    </source>
</evidence>
<dbReference type="Gene3D" id="1.10.3810.10">
    <property type="entry name" value="Biosynthetic peptidoglycan transglycosylase-like"/>
    <property type="match status" value="1"/>
</dbReference>
<evidence type="ECO:0000256" key="2">
    <source>
        <dbReference type="ARBA" id="ARBA00004752"/>
    </source>
</evidence>
<accession>A0A223NSM1</accession>
<comment type="catalytic activity">
    <reaction evidence="17">
        <text>[GlcNAc-(1-&gt;4)-Mur2Ac(oyl-L-Ala-gamma-D-Glu-L-Lys-D-Ala-D-Ala)](n)-di-trans,octa-cis-undecaprenyl diphosphate + beta-D-GlcNAc-(1-&gt;4)-Mur2Ac(oyl-L-Ala-gamma-D-Glu-L-Lys-D-Ala-D-Ala)-di-trans,octa-cis-undecaprenyl diphosphate = [GlcNAc-(1-&gt;4)-Mur2Ac(oyl-L-Ala-gamma-D-Glu-L-Lys-D-Ala-D-Ala)](n+1)-di-trans,octa-cis-undecaprenyl diphosphate + di-trans,octa-cis-undecaprenyl diphosphate + H(+)</text>
        <dbReference type="Rhea" id="RHEA:23708"/>
        <dbReference type="Rhea" id="RHEA-COMP:9602"/>
        <dbReference type="Rhea" id="RHEA-COMP:9603"/>
        <dbReference type="ChEBI" id="CHEBI:15378"/>
        <dbReference type="ChEBI" id="CHEBI:58405"/>
        <dbReference type="ChEBI" id="CHEBI:60033"/>
        <dbReference type="ChEBI" id="CHEBI:78435"/>
        <dbReference type="EC" id="2.4.99.28"/>
    </reaction>
</comment>
<comment type="similarity">
    <text evidence="4">In the N-terminal section; belongs to the glycosyltransferase 51 family.</text>
</comment>
<dbReference type="GO" id="GO:0008955">
    <property type="term" value="F:peptidoglycan glycosyltransferase activity"/>
    <property type="evidence" value="ECO:0007669"/>
    <property type="project" value="UniProtKB-EC"/>
</dbReference>
<comment type="pathway">
    <text evidence="2">Cell wall biogenesis; peptidoglycan biosynthesis.</text>
</comment>
<evidence type="ECO:0000259" key="20">
    <source>
        <dbReference type="Pfam" id="PF00912"/>
    </source>
</evidence>
<dbReference type="InterPro" id="IPR036950">
    <property type="entry name" value="PBP_transglycosylase"/>
</dbReference>
<evidence type="ECO:0000256" key="9">
    <source>
        <dbReference type="ARBA" id="ARBA00022679"/>
    </source>
</evidence>
<evidence type="ECO:0000256" key="1">
    <source>
        <dbReference type="ARBA" id="ARBA00004236"/>
    </source>
</evidence>
<evidence type="ECO:0000256" key="16">
    <source>
        <dbReference type="ARBA" id="ARBA00034000"/>
    </source>
</evidence>
<dbReference type="Gene3D" id="3.40.710.10">
    <property type="entry name" value="DD-peptidase/beta-lactamase superfamily"/>
    <property type="match status" value="2"/>
</dbReference>
<dbReference type="GO" id="GO:0009252">
    <property type="term" value="P:peptidoglycan biosynthetic process"/>
    <property type="evidence" value="ECO:0007669"/>
    <property type="project" value="UniProtKB-KW"/>
</dbReference>
<dbReference type="InterPro" id="IPR012338">
    <property type="entry name" value="Beta-lactam/transpept-like"/>
</dbReference>